<dbReference type="PROSITE" id="PS50932">
    <property type="entry name" value="HTH_LACI_2"/>
    <property type="match status" value="1"/>
</dbReference>
<sequence length="345" mass="36356">MTDEEAAVATPHRPATLKDIAALAGVSIATASKALNGREHVREETRQRVQRAAEQLHFSPNTLAQGLFAGRTGTVGLITSDLDGRFSIPILMGAEDAFGAGSMSVFLCDARGDAIREQHHLRALLSRRVDGIIVLGDSANPRDSIGHDLPVPVVYAYAPSTDPGDVSVVSDNLGAGRMAAEHLLACGRSRIAYISGDVTYEVARERVAGAAAVLGEAGLQLLGGEALYGAWSEVWGRGAARTVLTRFPEVDAILCGSDQIARGVLDVLHETGRTVPDDIAVIGHDNWEPLATQSRPPLTTIDMELQEVGRVAAQLLVEAIDGRPGSGSHRVACRLVTRDSTAPAG</sequence>
<dbReference type="InterPro" id="IPR000843">
    <property type="entry name" value="HTH_LacI"/>
</dbReference>
<dbReference type="PANTHER" id="PTHR30146:SF109">
    <property type="entry name" value="HTH-TYPE TRANSCRIPTIONAL REGULATOR GALS"/>
    <property type="match status" value="1"/>
</dbReference>
<evidence type="ECO:0000313" key="5">
    <source>
        <dbReference type="EMBL" id="MBB2967773.1"/>
    </source>
</evidence>
<evidence type="ECO:0000256" key="3">
    <source>
        <dbReference type="ARBA" id="ARBA00023163"/>
    </source>
</evidence>
<dbReference type="AlphaFoldDB" id="A0A7W4UY00"/>
<evidence type="ECO:0000259" key="4">
    <source>
        <dbReference type="PROSITE" id="PS50932"/>
    </source>
</evidence>
<dbReference type="Gene3D" id="1.10.260.40">
    <property type="entry name" value="lambda repressor-like DNA-binding domains"/>
    <property type="match status" value="1"/>
</dbReference>
<dbReference type="CDD" id="cd06288">
    <property type="entry name" value="PBP1_sucrose_transcription_regulator"/>
    <property type="match status" value="1"/>
</dbReference>
<dbReference type="SUPFAM" id="SSF53822">
    <property type="entry name" value="Periplasmic binding protein-like I"/>
    <property type="match status" value="1"/>
</dbReference>
<evidence type="ECO:0000256" key="2">
    <source>
        <dbReference type="ARBA" id="ARBA00023125"/>
    </source>
</evidence>
<dbReference type="Gene3D" id="3.40.50.2300">
    <property type="match status" value="2"/>
</dbReference>
<dbReference type="InterPro" id="IPR010982">
    <property type="entry name" value="Lambda_DNA-bd_dom_sf"/>
</dbReference>
<dbReference type="GO" id="GO:0000976">
    <property type="term" value="F:transcription cis-regulatory region binding"/>
    <property type="evidence" value="ECO:0007669"/>
    <property type="project" value="TreeGrafter"/>
</dbReference>
<gene>
    <name evidence="5" type="ORF">FHX33_002536</name>
</gene>
<dbReference type="PROSITE" id="PS00356">
    <property type="entry name" value="HTH_LACI_1"/>
    <property type="match status" value="1"/>
</dbReference>
<dbReference type="SMART" id="SM00354">
    <property type="entry name" value="HTH_LACI"/>
    <property type="match status" value="1"/>
</dbReference>
<keyword evidence="1" id="KW-0805">Transcription regulation</keyword>
<dbReference type="RefSeq" id="WP_179700842.1">
    <property type="nucleotide sequence ID" value="NZ_JACHVP010000002.1"/>
</dbReference>
<dbReference type="PANTHER" id="PTHR30146">
    <property type="entry name" value="LACI-RELATED TRANSCRIPTIONAL REPRESSOR"/>
    <property type="match status" value="1"/>
</dbReference>
<dbReference type="EMBL" id="JACHVP010000002">
    <property type="protein sequence ID" value="MBB2967773.1"/>
    <property type="molecule type" value="Genomic_DNA"/>
</dbReference>
<dbReference type="Proteomes" id="UP000538196">
    <property type="component" value="Unassembled WGS sequence"/>
</dbReference>
<organism evidence="5 6">
    <name type="scientific">Leifsonia aquatica</name>
    <name type="common">Corynebacterium aquaticum</name>
    <dbReference type="NCBI Taxonomy" id="144185"/>
    <lineage>
        <taxon>Bacteria</taxon>
        <taxon>Bacillati</taxon>
        <taxon>Actinomycetota</taxon>
        <taxon>Actinomycetes</taxon>
        <taxon>Micrococcales</taxon>
        <taxon>Microbacteriaceae</taxon>
        <taxon>Leifsonia</taxon>
    </lineage>
</organism>
<dbReference type="Pfam" id="PF00356">
    <property type="entry name" value="LacI"/>
    <property type="match status" value="1"/>
</dbReference>
<evidence type="ECO:0000313" key="6">
    <source>
        <dbReference type="Proteomes" id="UP000538196"/>
    </source>
</evidence>
<dbReference type="InterPro" id="IPR046335">
    <property type="entry name" value="LacI/GalR-like_sensor"/>
</dbReference>
<dbReference type="InterPro" id="IPR028082">
    <property type="entry name" value="Peripla_BP_I"/>
</dbReference>
<keyword evidence="2" id="KW-0238">DNA-binding</keyword>
<dbReference type="SUPFAM" id="SSF47413">
    <property type="entry name" value="lambda repressor-like DNA-binding domains"/>
    <property type="match status" value="1"/>
</dbReference>
<accession>A0A7W4UY00</accession>
<feature type="domain" description="HTH lacI-type" evidence="4">
    <location>
        <begin position="15"/>
        <end position="69"/>
    </location>
</feature>
<evidence type="ECO:0000256" key="1">
    <source>
        <dbReference type="ARBA" id="ARBA00023015"/>
    </source>
</evidence>
<proteinExistence type="predicted"/>
<dbReference type="CDD" id="cd01392">
    <property type="entry name" value="HTH_LacI"/>
    <property type="match status" value="1"/>
</dbReference>
<keyword evidence="6" id="KW-1185">Reference proteome</keyword>
<reference evidence="5 6" key="1">
    <citation type="submission" date="2020-08" db="EMBL/GenBank/DDBJ databases">
        <title>Sequencing the genomes of 1000 actinobacteria strains.</title>
        <authorList>
            <person name="Klenk H.-P."/>
        </authorList>
    </citation>
    <scope>NUCLEOTIDE SEQUENCE [LARGE SCALE GENOMIC DNA]</scope>
    <source>
        <strain evidence="5 6">DSM 20146</strain>
    </source>
</reference>
<comment type="caution">
    <text evidence="5">The sequence shown here is derived from an EMBL/GenBank/DDBJ whole genome shotgun (WGS) entry which is preliminary data.</text>
</comment>
<keyword evidence="3" id="KW-0804">Transcription</keyword>
<protein>
    <submittedName>
        <fullName evidence="5">LacI family transcriptional regulator</fullName>
    </submittedName>
</protein>
<name>A0A7W4UY00_LEIAQ</name>
<dbReference type="GO" id="GO:0003700">
    <property type="term" value="F:DNA-binding transcription factor activity"/>
    <property type="evidence" value="ECO:0007669"/>
    <property type="project" value="TreeGrafter"/>
</dbReference>
<dbReference type="Pfam" id="PF13377">
    <property type="entry name" value="Peripla_BP_3"/>
    <property type="match status" value="1"/>
</dbReference>